<dbReference type="Proteomes" id="UP001059041">
    <property type="component" value="Linkage Group LG3"/>
</dbReference>
<gene>
    <name evidence="1" type="ORF">IRJ41_008872</name>
</gene>
<sequence length="252" mass="27897">MLTDLCLVNVVIHGMLLENKDIYTDLDQLEARDTFLFKPHGTLGGHTERTSRPLSPRTWKLSGHLMGRDIWPELLLWMTGLNVAHIRKRHGTARSEMDSDSAQDDLISPQFFGEEILNDDTYTHKHARRAPLIPASESSSALHRAVFIGGLQRPPAGLSPTLFSALLNDLEKLALTLGFPGLQKPRDVRTEGELKKTGRDHLAACALLKIPSASPDDFLSPADILQCVCFPLVVSNLRDIVLKTLHGARTTT</sequence>
<reference evidence="1" key="1">
    <citation type="submission" date="2021-02" db="EMBL/GenBank/DDBJ databases">
        <title>Comparative genomics reveals that relaxation of natural selection precedes convergent phenotypic evolution of cavefish.</title>
        <authorList>
            <person name="Peng Z."/>
        </authorList>
    </citation>
    <scope>NUCLEOTIDE SEQUENCE</scope>
    <source>
        <tissue evidence="1">Muscle</tissue>
    </source>
</reference>
<evidence type="ECO:0000313" key="2">
    <source>
        <dbReference type="Proteomes" id="UP001059041"/>
    </source>
</evidence>
<name>A0A9W8C8U6_TRIRA</name>
<dbReference type="AlphaFoldDB" id="A0A9W8C8U6"/>
<keyword evidence="2" id="KW-1185">Reference proteome</keyword>
<proteinExistence type="predicted"/>
<organism evidence="1 2">
    <name type="scientific">Triplophysa rosa</name>
    <name type="common">Cave loach</name>
    <dbReference type="NCBI Taxonomy" id="992332"/>
    <lineage>
        <taxon>Eukaryota</taxon>
        <taxon>Metazoa</taxon>
        <taxon>Chordata</taxon>
        <taxon>Craniata</taxon>
        <taxon>Vertebrata</taxon>
        <taxon>Euteleostomi</taxon>
        <taxon>Actinopterygii</taxon>
        <taxon>Neopterygii</taxon>
        <taxon>Teleostei</taxon>
        <taxon>Ostariophysi</taxon>
        <taxon>Cypriniformes</taxon>
        <taxon>Nemacheilidae</taxon>
        <taxon>Triplophysa</taxon>
    </lineage>
</organism>
<comment type="caution">
    <text evidence="1">The sequence shown here is derived from an EMBL/GenBank/DDBJ whole genome shotgun (WGS) entry which is preliminary data.</text>
</comment>
<protein>
    <submittedName>
        <fullName evidence="1">Uncharacterized protein</fullName>
    </submittedName>
</protein>
<dbReference type="EMBL" id="JAFHDT010000003">
    <property type="protein sequence ID" value="KAI7811661.1"/>
    <property type="molecule type" value="Genomic_DNA"/>
</dbReference>
<evidence type="ECO:0000313" key="1">
    <source>
        <dbReference type="EMBL" id="KAI7811661.1"/>
    </source>
</evidence>
<accession>A0A9W8C8U6</accession>